<reference evidence="2 3" key="1">
    <citation type="submission" date="2015-12" db="EMBL/GenBank/DDBJ databases">
        <title>The genome of Folsomia candida.</title>
        <authorList>
            <person name="Faddeeva A."/>
            <person name="Derks M.F."/>
            <person name="Anvar Y."/>
            <person name="Smit S."/>
            <person name="Van Straalen N."/>
            <person name="Roelofs D."/>
        </authorList>
    </citation>
    <scope>NUCLEOTIDE SEQUENCE [LARGE SCALE GENOMIC DNA]</scope>
    <source>
        <strain evidence="2 3">VU population</strain>
        <tissue evidence="2">Whole body</tissue>
    </source>
</reference>
<evidence type="ECO:0000259" key="1">
    <source>
        <dbReference type="PROSITE" id="PS50097"/>
    </source>
</evidence>
<dbReference type="OrthoDB" id="5814172at2759"/>
<protein>
    <submittedName>
        <fullName evidence="2">RCC1 and BTB domain-containing protein 1</fullName>
    </submittedName>
</protein>
<dbReference type="Gene3D" id="2.130.10.30">
    <property type="entry name" value="Regulator of chromosome condensation 1/beta-lactamase-inhibitor protein II"/>
    <property type="match status" value="1"/>
</dbReference>
<dbReference type="SUPFAM" id="SSF50985">
    <property type="entry name" value="RCC1/BLIP-II"/>
    <property type="match status" value="1"/>
</dbReference>
<sequence length="494" mass="55438">MESSASSPGVVIPRDKLKIFEIFRDVGPEGEEILKTAKLAHVVDTKHGVVVTTTDETYTFVRERGCKITRIPNLCGVRVKEFVVNIDGLGFVITEEGSLYCLPLWDMPPTVIPHLVAGSLAGKKVQQVVLRRKHVLTLTQSGNVYHNISEPRLIGEDNFDSQEVISIACTADGLYVGLTSNRELFEWGLYELPEKVIVDTAPLRKIVGINHMIFALTVEGTLYSGRFRYPKPVWTVVMKDLKFHDVTTSGSDDVLVAELKKDNIRLAVSYRGGILEPQVLSISPNVTTSLDELFAEIGQSTWRTISAKSPLKPVTLGDDIGALWVSKENLDVVFSVEGKTISAHKCILACRSEYFAKMFNHEWKEAQGYVIDIKDTQYEIFESLLFYIYNDKVSFGEDEYENIFGLMMLADSYCDLKIRQGCEEILIRNINEENAFFLVRHAGLANASDLERNVVKFILNKRLLEFSSSSFDELIELFGVGVTSKILKAELDRG</sequence>
<dbReference type="PROSITE" id="PS50097">
    <property type="entry name" value="BTB"/>
    <property type="match status" value="1"/>
</dbReference>
<organism evidence="2 3">
    <name type="scientific">Folsomia candida</name>
    <name type="common">Springtail</name>
    <dbReference type="NCBI Taxonomy" id="158441"/>
    <lineage>
        <taxon>Eukaryota</taxon>
        <taxon>Metazoa</taxon>
        <taxon>Ecdysozoa</taxon>
        <taxon>Arthropoda</taxon>
        <taxon>Hexapoda</taxon>
        <taxon>Collembola</taxon>
        <taxon>Entomobryomorpha</taxon>
        <taxon>Isotomoidea</taxon>
        <taxon>Isotomidae</taxon>
        <taxon>Proisotominae</taxon>
        <taxon>Folsomia</taxon>
    </lineage>
</organism>
<keyword evidence="3" id="KW-1185">Reference proteome</keyword>
<evidence type="ECO:0000313" key="2">
    <source>
        <dbReference type="EMBL" id="OXA48298.1"/>
    </source>
</evidence>
<proteinExistence type="predicted"/>
<dbReference type="SUPFAM" id="SSF54695">
    <property type="entry name" value="POZ domain"/>
    <property type="match status" value="1"/>
</dbReference>
<feature type="domain" description="BTB" evidence="1">
    <location>
        <begin position="330"/>
        <end position="397"/>
    </location>
</feature>
<gene>
    <name evidence="2" type="ORF">Fcan01_16984</name>
</gene>
<comment type="caution">
    <text evidence="2">The sequence shown here is derived from an EMBL/GenBank/DDBJ whole genome shotgun (WGS) entry which is preliminary data.</text>
</comment>
<dbReference type="SMART" id="SM00225">
    <property type="entry name" value="BTB"/>
    <property type="match status" value="1"/>
</dbReference>
<dbReference type="InterPro" id="IPR011333">
    <property type="entry name" value="SKP1/BTB/POZ_sf"/>
</dbReference>
<name>A0A226DTE8_FOLCA</name>
<dbReference type="Gene3D" id="3.30.710.10">
    <property type="entry name" value="Potassium Channel Kv1.1, Chain A"/>
    <property type="match status" value="1"/>
</dbReference>
<dbReference type="InterPro" id="IPR000210">
    <property type="entry name" value="BTB/POZ_dom"/>
</dbReference>
<dbReference type="InterPro" id="IPR009091">
    <property type="entry name" value="RCC1/BLIP-II"/>
</dbReference>
<dbReference type="PANTHER" id="PTHR24413">
    <property type="entry name" value="SPECKLE-TYPE POZ PROTEIN"/>
    <property type="match status" value="1"/>
</dbReference>
<evidence type="ECO:0000313" key="3">
    <source>
        <dbReference type="Proteomes" id="UP000198287"/>
    </source>
</evidence>
<accession>A0A226DTE8</accession>
<dbReference type="Pfam" id="PF00651">
    <property type="entry name" value="BTB"/>
    <property type="match status" value="1"/>
</dbReference>
<dbReference type="Proteomes" id="UP000198287">
    <property type="component" value="Unassembled WGS sequence"/>
</dbReference>
<dbReference type="EMBL" id="LNIX01000012">
    <property type="protein sequence ID" value="OXA48298.1"/>
    <property type="molecule type" value="Genomic_DNA"/>
</dbReference>
<dbReference type="AlphaFoldDB" id="A0A226DTE8"/>